<evidence type="ECO:0000313" key="3">
    <source>
        <dbReference type="Proteomes" id="UP000469559"/>
    </source>
</evidence>
<gene>
    <name evidence="2" type="ORF">LARI1_G007965</name>
</gene>
<feature type="region of interest" description="Disordered" evidence="1">
    <location>
        <begin position="1"/>
        <end position="34"/>
    </location>
</feature>
<keyword evidence="3" id="KW-1185">Reference proteome</keyword>
<evidence type="ECO:0000256" key="1">
    <source>
        <dbReference type="SAM" id="MobiDB-lite"/>
    </source>
</evidence>
<feature type="compositionally biased region" description="Polar residues" evidence="1">
    <location>
        <begin position="1"/>
        <end position="13"/>
    </location>
</feature>
<dbReference type="AlphaFoldDB" id="A0A8T9AZ14"/>
<accession>A0A8T9AZ14</accession>
<dbReference type="Proteomes" id="UP000469559">
    <property type="component" value="Unassembled WGS sequence"/>
</dbReference>
<reference evidence="2 3" key="1">
    <citation type="submission" date="2018-05" db="EMBL/GenBank/DDBJ databases">
        <title>Whole genome sequencing for identification of molecular markers to develop diagnostic detection tools for the regulated plant pathogen Lachnellula willkommii.</title>
        <authorList>
            <person name="Giroux E."/>
            <person name="Bilodeau G."/>
        </authorList>
    </citation>
    <scope>NUCLEOTIDE SEQUENCE [LARGE SCALE GENOMIC DNA]</scope>
    <source>
        <strain evidence="2 3">CBS 203.66</strain>
    </source>
</reference>
<protein>
    <submittedName>
        <fullName evidence="2">Uncharacterized protein</fullName>
    </submittedName>
</protein>
<dbReference type="OrthoDB" id="5126878at2759"/>
<evidence type="ECO:0000313" key="2">
    <source>
        <dbReference type="EMBL" id="TVY12970.1"/>
    </source>
</evidence>
<dbReference type="EMBL" id="QGMF01001176">
    <property type="protein sequence ID" value="TVY12970.1"/>
    <property type="molecule type" value="Genomic_DNA"/>
</dbReference>
<organism evidence="2 3">
    <name type="scientific">Lachnellula arida</name>
    <dbReference type="NCBI Taxonomy" id="1316785"/>
    <lineage>
        <taxon>Eukaryota</taxon>
        <taxon>Fungi</taxon>
        <taxon>Dikarya</taxon>
        <taxon>Ascomycota</taxon>
        <taxon>Pezizomycotina</taxon>
        <taxon>Leotiomycetes</taxon>
        <taxon>Helotiales</taxon>
        <taxon>Lachnaceae</taxon>
        <taxon>Lachnellula</taxon>
    </lineage>
</organism>
<sequence>MNDLEPNTPSTRELATPPTTLPKPPSGSRNPRTSQTYTELYTAADWVSVEMQIKCQRHDDESCARCVARKLYCTTTPVERKRRRKLTKY</sequence>
<comment type="caution">
    <text evidence="2">The sequence shown here is derived from an EMBL/GenBank/DDBJ whole genome shotgun (WGS) entry which is preliminary data.</text>
</comment>
<name>A0A8T9AZ14_9HELO</name>
<proteinExistence type="predicted"/>